<dbReference type="EMBL" id="JAHDVG010000463">
    <property type="protein sequence ID" value="KAH1186444.1"/>
    <property type="molecule type" value="Genomic_DNA"/>
</dbReference>
<feature type="region of interest" description="Disordered" evidence="1">
    <location>
        <begin position="1"/>
        <end position="41"/>
    </location>
</feature>
<dbReference type="AlphaFoldDB" id="A0A9D3XRV2"/>
<keyword evidence="3" id="KW-1185">Reference proteome</keyword>
<reference evidence="2" key="1">
    <citation type="submission" date="2021-09" db="EMBL/GenBank/DDBJ databases">
        <title>The genome of Mauremys mutica provides insights into the evolution of semi-aquatic lifestyle.</title>
        <authorList>
            <person name="Gong S."/>
            <person name="Gao Y."/>
        </authorList>
    </citation>
    <scope>NUCLEOTIDE SEQUENCE</scope>
    <source>
        <strain evidence="2">MM-2020</strain>
        <tissue evidence="2">Muscle</tissue>
    </source>
</reference>
<dbReference type="Proteomes" id="UP000827986">
    <property type="component" value="Unassembled WGS sequence"/>
</dbReference>
<organism evidence="2 3">
    <name type="scientific">Mauremys mutica</name>
    <name type="common">yellowpond turtle</name>
    <dbReference type="NCBI Taxonomy" id="74926"/>
    <lineage>
        <taxon>Eukaryota</taxon>
        <taxon>Metazoa</taxon>
        <taxon>Chordata</taxon>
        <taxon>Craniata</taxon>
        <taxon>Vertebrata</taxon>
        <taxon>Euteleostomi</taxon>
        <taxon>Archelosauria</taxon>
        <taxon>Testudinata</taxon>
        <taxon>Testudines</taxon>
        <taxon>Cryptodira</taxon>
        <taxon>Durocryptodira</taxon>
        <taxon>Testudinoidea</taxon>
        <taxon>Geoemydidae</taxon>
        <taxon>Geoemydinae</taxon>
        <taxon>Mauremys</taxon>
    </lineage>
</organism>
<evidence type="ECO:0000313" key="2">
    <source>
        <dbReference type="EMBL" id="KAH1186444.1"/>
    </source>
</evidence>
<evidence type="ECO:0000313" key="3">
    <source>
        <dbReference type="Proteomes" id="UP000827986"/>
    </source>
</evidence>
<accession>A0A9D3XRV2</accession>
<feature type="compositionally biased region" description="Low complexity" evidence="1">
    <location>
        <begin position="10"/>
        <end position="29"/>
    </location>
</feature>
<protein>
    <submittedName>
        <fullName evidence="2">Uncharacterized protein</fullName>
    </submittedName>
</protein>
<evidence type="ECO:0000256" key="1">
    <source>
        <dbReference type="SAM" id="MobiDB-lite"/>
    </source>
</evidence>
<proteinExistence type="predicted"/>
<gene>
    <name evidence="2" type="ORF">KIL84_019193</name>
</gene>
<name>A0A9D3XRV2_9SAUR</name>
<comment type="caution">
    <text evidence="2">The sequence shown here is derived from an EMBL/GenBank/DDBJ whole genome shotgun (WGS) entry which is preliminary data.</text>
</comment>
<sequence>MAPRADPHHVVPAAGAAHHSSTLPTVVSPAPSPVSPEAGADPFPMLSRAGVVPTPELPWLRLMPPPPSSAPPLAEADLSPRPLCLPWLRLIPAPQLCATLGQL</sequence>